<dbReference type="PANTHER" id="PTHR12710:SF0">
    <property type="entry name" value="NUCLEAR PROTEIN LOCALIZATION PROTEIN 4 HOMOLOG"/>
    <property type="match status" value="1"/>
</dbReference>
<comment type="similarity">
    <text evidence="1">Belongs to the NPL4 family.</text>
</comment>
<feature type="region of interest" description="Disordered" evidence="2">
    <location>
        <begin position="107"/>
        <end position="127"/>
    </location>
</feature>
<name>A0A8K0KDK9_LADFU</name>
<dbReference type="PANTHER" id="PTHR12710">
    <property type="entry name" value="NUCLEAR PROTEIN LOCALIZATION 4"/>
    <property type="match status" value="1"/>
</dbReference>
<dbReference type="Pfam" id="PF05020">
    <property type="entry name" value="zf-NPL4"/>
    <property type="match status" value="1"/>
</dbReference>
<dbReference type="EMBL" id="KZ308572">
    <property type="protein sequence ID" value="KAG8231750.1"/>
    <property type="molecule type" value="Genomic_DNA"/>
</dbReference>
<dbReference type="InterPro" id="IPR007717">
    <property type="entry name" value="NPL4_C"/>
</dbReference>
<reference evidence="4" key="1">
    <citation type="submission" date="2013-04" db="EMBL/GenBank/DDBJ databases">
        <authorList>
            <person name="Qu J."/>
            <person name="Murali S.C."/>
            <person name="Bandaranaike D."/>
            <person name="Bellair M."/>
            <person name="Blankenburg K."/>
            <person name="Chao H."/>
            <person name="Dinh H."/>
            <person name="Doddapaneni H."/>
            <person name="Downs B."/>
            <person name="Dugan-Rocha S."/>
            <person name="Elkadiri S."/>
            <person name="Gnanaolivu R.D."/>
            <person name="Hernandez B."/>
            <person name="Javaid M."/>
            <person name="Jayaseelan J.C."/>
            <person name="Lee S."/>
            <person name="Li M."/>
            <person name="Ming W."/>
            <person name="Munidasa M."/>
            <person name="Muniz J."/>
            <person name="Nguyen L."/>
            <person name="Ongeri F."/>
            <person name="Osuji N."/>
            <person name="Pu L.-L."/>
            <person name="Puazo M."/>
            <person name="Qu C."/>
            <person name="Quiroz J."/>
            <person name="Raj R."/>
            <person name="Weissenberger G."/>
            <person name="Xin Y."/>
            <person name="Zou X."/>
            <person name="Han Y."/>
            <person name="Richards S."/>
            <person name="Worley K."/>
            <person name="Muzny D."/>
            <person name="Gibbs R."/>
        </authorList>
    </citation>
    <scope>NUCLEOTIDE SEQUENCE</scope>
    <source>
        <strain evidence="4">Sampled in the wild</strain>
    </source>
</reference>
<dbReference type="SUPFAM" id="SSF54236">
    <property type="entry name" value="Ubiquitin-like"/>
    <property type="match status" value="1"/>
</dbReference>
<reference evidence="4" key="2">
    <citation type="submission" date="2017-10" db="EMBL/GenBank/DDBJ databases">
        <title>Ladona fulva Genome sequencing and assembly.</title>
        <authorList>
            <person name="Murali S."/>
            <person name="Richards S."/>
            <person name="Bandaranaike D."/>
            <person name="Bellair M."/>
            <person name="Blankenburg K."/>
            <person name="Chao H."/>
            <person name="Dinh H."/>
            <person name="Doddapaneni H."/>
            <person name="Dugan-Rocha S."/>
            <person name="Elkadiri S."/>
            <person name="Gnanaolivu R."/>
            <person name="Hernandez B."/>
            <person name="Skinner E."/>
            <person name="Javaid M."/>
            <person name="Lee S."/>
            <person name="Li M."/>
            <person name="Ming W."/>
            <person name="Munidasa M."/>
            <person name="Muniz J."/>
            <person name="Nguyen L."/>
            <person name="Hughes D."/>
            <person name="Osuji N."/>
            <person name="Pu L.-L."/>
            <person name="Puazo M."/>
            <person name="Qu C."/>
            <person name="Quiroz J."/>
            <person name="Raj R."/>
            <person name="Weissenberger G."/>
            <person name="Xin Y."/>
            <person name="Zou X."/>
            <person name="Han Y."/>
            <person name="Worley K."/>
            <person name="Muzny D."/>
            <person name="Gibbs R."/>
        </authorList>
    </citation>
    <scope>NUCLEOTIDE SEQUENCE</scope>
    <source>
        <strain evidence="4">Sampled in the wild</strain>
    </source>
</reference>
<dbReference type="OrthoDB" id="10251089at2759"/>
<dbReference type="GO" id="GO:0006511">
    <property type="term" value="P:ubiquitin-dependent protein catabolic process"/>
    <property type="evidence" value="ECO:0007669"/>
    <property type="project" value="InterPro"/>
</dbReference>
<dbReference type="Proteomes" id="UP000792457">
    <property type="component" value="Unassembled WGS sequence"/>
</dbReference>
<dbReference type="GO" id="GO:0043130">
    <property type="term" value="F:ubiquitin binding"/>
    <property type="evidence" value="ECO:0007669"/>
    <property type="project" value="TreeGrafter"/>
</dbReference>
<dbReference type="InterPro" id="IPR029071">
    <property type="entry name" value="Ubiquitin-like_domsf"/>
</dbReference>
<dbReference type="AlphaFoldDB" id="A0A8K0KDK9"/>
<feature type="non-terminal residue" evidence="4">
    <location>
        <position position="299"/>
    </location>
</feature>
<dbReference type="InterPro" id="IPR037518">
    <property type="entry name" value="MPN"/>
</dbReference>
<dbReference type="GO" id="GO:0005634">
    <property type="term" value="C:nucleus"/>
    <property type="evidence" value="ECO:0007669"/>
    <property type="project" value="TreeGrafter"/>
</dbReference>
<dbReference type="Pfam" id="PF11543">
    <property type="entry name" value="UN_NPL4"/>
    <property type="match status" value="1"/>
</dbReference>
<evidence type="ECO:0000259" key="3">
    <source>
        <dbReference type="PROSITE" id="PS50249"/>
    </source>
</evidence>
<dbReference type="InterPro" id="IPR016563">
    <property type="entry name" value="Npl4"/>
</dbReference>
<dbReference type="PROSITE" id="PS50249">
    <property type="entry name" value="MPN"/>
    <property type="match status" value="1"/>
</dbReference>
<evidence type="ECO:0000256" key="1">
    <source>
        <dbReference type="ARBA" id="ARBA00011025"/>
    </source>
</evidence>
<dbReference type="Pfam" id="PF05021">
    <property type="entry name" value="NPL4"/>
    <property type="match status" value="1"/>
</dbReference>
<dbReference type="Gene3D" id="3.10.20.90">
    <property type="entry name" value="Phosphatidylinositol 3-kinase Catalytic Subunit, Chain A, domain 1"/>
    <property type="match status" value="1"/>
</dbReference>
<feature type="compositionally biased region" description="Polar residues" evidence="2">
    <location>
        <begin position="114"/>
        <end position="123"/>
    </location>
</feature>
<dbReference type="GO" id="GO:0031625">
    <property type="term" value="F:ubiquitin protein ligase binding"/>
    <property type="evidence" value="ECO:0007669"/>
    <property type="project" value="TreeGrafter"/>
</dbReference>
<protein>
    <recommendedName>
        <fullName evidence="3">MPN domain-containing protein</fullName>
    </recommendedName>
</protein>
<evidence type="ECO:0000313" key="5">
    <source>
        <dbReference type="Proteomes" id="UP000792457"/>
    </source>
</evidence>
<feature type="domain" description="MPN" evidence="3">
    <location>
        <begin position="243"/>
        <end position="299"/>
    </location>
</feature>
<keyword evidence="5" id="KW-1185">Reference proteome</keyword>
<gene>
    <name evidence="4" type="ORF">J437_LFUL012029</name>
</gene>
<evidence type="ECO:0000313" key="4">
    <source>
        <dbReference type="EMBL" id="KAG8231750.1"/>
    </source>
</evidence>
<comment type="caution">
    <text evidence="4">The sequence shown here is derived from an EMBL/GenBank/DDBJ whole genome shotgun (WGS) entry which is preliminary data.</text>
</comment>
<dbReference type="InterPro" id="IPR024682">
    <property type="entry name" value="Npl4_Ub-like_dom"/>
</dbReference>
<evidence type="ECO:0000256" key="2">
    <source>
        <dbReference type="SAM" id="MobiDB-lite"/>
    </source>
</evidence>
<accession>A0A8K0KDK9</accession>
<proteinExistence type="inferred from homology"/>
<dbReference type="InterPro" id="IPR007716">
    <property type="entry name" value="NPL4_Zn-bd_put"/>
</dbReference>
<sequence length="299" mass="33932">MSKSKRITVRVQSPEGTKRVEIGQLDSTKLLYEKVHDAFDLTGFGFALFRTRDRKDELISSRSHTVNQSKLAHGDMIYLAPINGTLFHPKEPSSSVGGETLHKGSSVEEVFEGKSTSSQLPSSQKEDEVDLQLWKMDGKIQRQRDRKLCRHGPNGCCVHCSPLEPFDEVYLKEQNVKHMSFHAYLRKLTAGVDRGKFVALENISCRIKAGCKDHPPWPKGICSKCQPNAITLNRQVYRHVDNVMFENPHLVEQFLNYWRTTGHQRIGFLFGKYEIHSDVPLGIRATVAAIYEPPQGRSV</sequence>
<organism evidence="4 5">
    <name type="scientific">Ladona fulva</name>
    <name type="common">Scarce chaser dragonfly</name>
    <name type="synonym">Libellula fulva</name>
    <dbReference type="NCBI Taxonomy" id="123851"/>
    <lineage>
        <taxon>Eukaryota</taxon>
        <taxon>Metazoa</taxon>
        <taxon>Ecdysozoa</taxon>
        <taxon>Arthropoda</taxon>
        <taxon>Hexapoda</taxon>
        <taxon>Insecta</taxon>
        <taxon>Pterygota</taxon>
        <taxon>Palaeoptera</taxon>
        <taxon>Odonata</taxon>
        <taxon>Epiprocta</taxon>
        <taxon>Anisoptera</taxon>
        <taxon>Libelluloidea</taxon>
        <taxon>Libellulidae</taxon>
        <taxon>Ladona</taxon>
    </lineage>
</organism>